<dbReference type="Proteomes" id="UP000054166">
    <property type="component" value="Unassembled WGS sequence"/>
</dbReference>
<sequence>MPHTVHLSALELLESIGTVKRDKKKDASEGAYQGSVTAPLGREFDNDAVGLDDGNSDDSQDPEVILQEVLLAIEKLCKIIRAVHSSPQRHQAWLTEVTISLHKVENALTHTALMLILNVKTRWSSTHQMLCT</sequence>
<reference evidence="2" key="2">
    <citation type="submission" date="2015-01" db="EMBL/GenBank/DDBJ databases">
        <title>Evolutionary Origins and Diversification of the Mycorrhizal Mutualists.</title>
        <authorList>
            <consortium name="DOE Joint Genome Institute"/>
            <consortium name="Mycorrhizal Genomics Consortium"/>
            <person name="Kohler A."/>
            <person name="Kuo A."/>
            <person name="Nagy L.G."/>
            <person name="Floudas D."/>
            <person name="Copeland A."/>
            <person name="Barry K.W."/>
            <person name="Cichocki N."/>
            <person name="Veneault-Fourrey C."/>
            <person name="LaButti K."/>
            <person name="Lindquist E.A."/>
            <person name="Lipzen A."/>
            <person name="Lundell T."/>
            <person name="Morin E."/>
            <person name="Murat C."/>
            <person name="Riley R."/>
            <person name="Ohm R."/>
            <person name="Sun H."/>
            <person name="Tunlid A."/>
            <person name="Henrissat B."/>
            <person name="Grigoriev I.V."/>
            <person name="Hibbett D.S."/>
            <person name="Martin F."/>
        </authorList>
    </citation>
    <scope>NUCLEOTIDE SEQUENCE [LARGE SCALE GENOMIC DNA]</scope>
    <source>
        <strain evidence="2">F 1598</strain>
    </source>
</reference>
<accession>A0A0C3EKN8</accession>
<proteinExistence type="predicted"/>
<reference evidence="1 2" key="1">
    <citation type="submission" date="2014-04" db="EMBL/GenBank/DDBJ databases">
        <authorList>
            <consortium name="DOE Joint Genome Institute"/>
            <person name="Kuo A."/>
            <person name="Tarkka M."/>
            <person name="Buscot F."/>
            <person name="Kohler A."/>
            <person name="Nagy L.G."/>
            <person name="Floudas D."/>
            <person name="Copeland A."/>
            <person name="Barry K.W."/>
            <person name="Cichocki N."/>
            <person name="Veneault-Fourrey C."/>
            <person name="LaButti K."/>
            <person name="Lindquist E.A."/>
            <person name="Lipzen A."/>
            <person name="Lundell T."/>
            <person name="Morin E."/>
            <person name="Murat C."/>
            <person name="Sun H."/>
            <person name="Tunlid A."/>
            <person name="Henrissat B."/>
            <person name="Grigoriev I.V."/>
            <person name="Hibbett D.S."/>
            <person name="Martin F."/>
            <person name="Nordberg H.P."/>
            <person name="Cantor M.N."/>
            <person name="Hua S.X."/>
        </authorList>
    </citation>
    <scope>NUCLEOTIDE SEQUENCE [LARGE SCALE GENOMIC DNA]</scope>
    <source>
        <strain evidence="1 2">F 1598</strain>
    </source>
</reference>
<protein>
    <submittedName>
        <fullName evidence="1">Uncharacterized protein</fullName>
    </submittedName>
</protein>
<evidence type="ECO:0000313" key="1">
    <source>
        <dbReference type="EMBL" id="KIM73145.1"/>
    </source>
</evidence>
<dbReference type="OrthoDB" id="3259198at2759"/>
<organism evidence="1 2">
    <name type="scientific">Piloderma croceum (strain F 1598)</name>
    <dbReference type="NCBI Taxonomy" id="765440"/>
    <lineage>
        <taxon>Eukaryota</taxon>
        <taxon>Fungi</taxon>
        <taxon>Dikarya</taxon>
        <taxon>Basidiomycota</taxon>
        <taxon>Agaricomycotina</taxon>
        <taxon>Agaricomycetes</taxon>
        <taxon>Agaricomycetidae</taxon>
        <taxon>Atheliales</taxon>
        <taxon>Atheliaceae</taxon>
        <taxon>Piloderma</taxon>
    </lineage>
</organism>
<keyword evidence="2" id="KW-1185">Reference proteome</keyword>
<name>A0A0C3EKN8_PILCF</name>
<dbReference type="STRING" id="765440.A0A0C3EKN8"/>
<evidence type="ECO:0000313" key="2">
    <source>
        <dbReference type="Proteomes" id="UP000054166"/>
    </source>
</evidence>
<dbReference type="HOGENOM" id="CLU_1917860_0_0_1"/>
<dbReference type="InParanoid" id="A0A0C3EKN8"/>
<gene>
    <name evidence="1" type="ORF">PILCRDRAFT_15463</name>
</gene>
<dbReference type="EMBL" id="KN833091">
    <property type="protein sequence ID" value="KIM73145.1"/>
    <property type="molecule type" value="Genomic_DNA"/>
</dbReference>
<dbReference type="AlphaFoldDB" id="A0A0C3EKN8"/>